<name>A0ABD2C9G5_VESSQ</name>
<dbReference type="Proteomes" id="UP001607302">
    <property type="component" value="Unassembled WGS sequence"/>
</dbReference>
<organism evidence="1 2">
    <name type="scientific">Vespula squamosa</name>
    <name type="common">Southern yellow jacket</name>
    <name type="synonym">Wasp</name>
    <dbReference type="NCBI Taxonomy" id="30214"/>
    <lineage>
        <taxon>Eukaryota</taxon>
        <taxon>Metazoa</taxon>
        <taxon>Ecdysozoa</taxon>
        <taxon>Arthropoda</taxon>
        <taxon>Hexapoda</taxon>
        <taxon>Insecta</taxon>
        <taxon>Pterygota</taxon>
        <taxon>Neoptera</taxon>
        <taxon>Endopterygota</taxon>
        <taxon>Hymenoptera</taxon>
        <taxon>Apocrita</taxon>
        <taxon>Aculeata</taxon>
        <taxon>Vespoidea</taxon>
        <taxon>Vespidae</taxon>
        <taxon>Vespinae</taxon>
        <taxon>Vespula</taxon>
    </lineage>
</organism>
<sequence>MNCTIHVTMYTYYFLSTFGRYVQRIFGRYKFIFIIIEIVNRIHNIDVFRLAMSWSFYDTH</sequence>
<evidence type="ECO:0000313" key="1">
    <source>
        <dbReference type="EMBL" id="KAL2740958.1"/>
    </source>
</evidence>
<protein>
    <submittedName>
        <fullName evidence="1">Elongation of very long chain fatty acids protein AAEL008004-like</fullName>
    </submittedName>
</protein>
<evidence type="ECO:0000313" key="2">
    <source>
        <dbReference type="Proteomes" id="UP001607302"/>
    </source>
</evidence>
<gene>
    <name evidence="1" type="ORF">V1478_001099</name>
</gene>
<reference evidence="1 2" key="1">
    <citation type="journal article" date="2024" name="Ann. Entomol. Soc. Am.">
        <title>Genomic analyses of the southern and eastern yellowjacket wasps (Hymenoptera: Vespidae) reveal evolutionary signatures of social life.</title>
        <authorList>
            <person name="Catto M.A."/>
            <person name="Caine P.B."/>
            <person name="Orr S.E."/>
            <person name="Hunt B.G."/>
            <person name="Goodisman M.A.D."/>
        </authorList>
    </citation>
    <scope>NUCLEOTIDE SEQUENCE [LARGE SCALE GENOMIC DNA]</scope>
    <source>
        <strain evidence="1">233</strain>
        <tissue evidence="1">Head and thorax</tissue>
    </source>
</reference>
<keyword evidence="2" id="KW-1185">Reference proteome</keyword>
<dbReference type="EMBL" id="JAUDFV010000020">
    <property type="protein sequence ID" value="KAL2740958.1"/>
    <property type="molecule type" value="Genomic_DNA"/>
</dbReference>
<accession>A0ABD2C9G5</accession>
<proteinExistence type="predicted"/>
<comment type="caution">
    <text evidence="1">The sequence shown here is derived from an EMBL/GenBank/DDBJ whole genome shotgun (WGS) entry which is preliminary data.</text>
</comment>
<dbReference type="AlphaFoldDB" id="A0ABD2C9G5"/>